<dbReference type="InterPro" id="IPR031902">
    <property type="entry name" value="TERF2_RBM"/>
</dbReference>
<dbReference type="GO" id="GO:0003720">
    <property type="term" value="F:telomerase activity"/>
    <property type="evidence" value="ECO:0007669"/>
    <property type="project" value="TreeGrafter"/>
</dbReference>
<dbReference type="PROSITE" id="PS51294">
    <property type="entry name" value="HTH_MYB"/>
    <property type="match status" value="1"/>
</dbReference>
<dbReference type="PIRSF" id="PIRSF038016">
    <property type="entry name" value="Telomere_bd-1_Pin2"/>
    <property type="match status" value="1"/>
</dbReference>
<dbReference type="GO" id="GO:0042803">
    <property type="term" value="F:protein homodimerization activity"/>
    <property type="evidence" value="ECO:0007669"/>
    <property type="project" value="UniProtKB-UniRule"/>
</dbReference>
<dbReference type="SMART" id="SM00717">
    <property type="entry name" value="SANT"/>
    <property type="match status" value="1"/>
</dbReference>
<dbReference type="CDD" id="cd11660">
    <property type="entry name" value="SANT_TRF"/>
    <property type="match status" value="1"/>
</dbReference>
<dbReference type="Gene3D" id="1.10.10.60">
    <property type="entry name" value="Homeodomain-like"/>
    <property type="match status" value="1"/>
</dbReference>
<evidence type="ECO:0000256" key="2">
    <source>
        <dbReference type="ARBA" id="ARBA00022454"/>
    </source>
</evidence>
<dbReference type="SUPFAM" id="SSF63600">
    <property type="entry name" value="Telomeric repeat binding factor (TRF) dimerisation domain"/>
    <property type="match status" value="1"/>
</dbReference>
<evidence type="ECO:0000256" key="9">
    <source>
        <dbReference type="ARBA" id="ARBA00023306"/>
    </source>
</evidence>
<evidence type="ECO:0000259" key="12">
    <source>
        <dbReference type="PROSITE" id="PS50090"/>
    </source>
</evidence>
<protein>
    <recommendedName>
        <fullName evidence="10">Telomeric repeat-binding factor</fullName>
    </recommendedName>
</protein>
<sequence>MAGGRGRVSRSRRGPMAAGKGPLGLRAPEEAVNRWVLQFYFHQAVGAYRARRNRDFREFRDVMQALLLRPLVKEPAISRLLRIMQFLSRIEEGENLDCTFDTESDLTPLESAVGVLELIEREFPVSEVAMESVRKMVKQAAVIICIKKREFDKASKILKKKHGKGSQTELLSIIREKNLSHTMIQNFSYKTFQQSAFQFLETYLEDSEPFLLTTLNSEYIDETKKLALVPEPVELHLFYRQPSGTVTTYGISALREAFKTLSNSQDSDAAFTKLDETDFSFPKQLSPSVSHRLKRQREEENPPLETSETSDIPKSPTKSKRLLTISRLIMEQDSQSPELSETPDSSQEPVVSSAFRTLVQKPHGQLVPLKARWNTSNGQEEKDTWSEEDELFLDKIMALLVLLLQRWTVQESEWVREGVKTFGEGNWKMICKKFPFENRTAVMIKDRWRTMKKLGLH</sequence>
<feature type="domain" description="Myb-like" evidence="12">
    <location>
        <begin position="406"/>
        <end position="452"/>
    </location>
</feature>
<comment type="function">
    <text evidence="10">Binds the telomeric double-stranded 5'-TTAGGG-3' repeat.</text>
</comment>
<dbReference type="GO" id="GO:0032210">
    <property type="term" value="P:regulation of telomere maintenance via telomerase"/>
    <property type="evidence" value="ECO:0007669"/>
    <property type="project" value="TreeGrafter"/>
</dbReference>
<dbReference type="Gene3D" id="1.25.40.210">
    <property type="entry name" value="Telomere repeat-binding factor, dimerisation domain"/>
    <property type="match status" value="1"/>
</dbReference>
<dbReference type="Pfam" id="PF00249">
    <property type="entry name" value="Myb_DNA-binding"/>
    <property type="match status" value="1"/>
</dbReference>
<keyword evidence="8 10" id="KW-0539">Nucleus</keyword>
<name>A0A8C3SWA3_CHESE</name>
<dbReference type="InterPro" id="IPR001005">
    <property type="entry name" value="SANT/Myb"/>
</dbReference>
<dbReference type="GO" id="GO:0003691">
    <property type="term" value="F:double-stranded telomeric DNA binding"/>
    <property type="evidence" value="ECO:0007669"/>
    <property type="project" value="UniProtKB-UniRule"/>
</dbReference>
<dbReference type="GO" id="GO:0070187">
    <property type="term" value="C:shelterin complex"/>
    <property type="evidence" value="ECO:0007669"/>
    <property type="project" value="TreeGrafter"/>
</dbReference>
<dbReference type="GO" id="GO:1905839">
    <property type="term" value="P:negative regulation of telomeric D-loop disassembly"/>
    <property type="evidence" value="ECO:0007669"/>
    <property type="project" value="TreeGrafter"/>
</dbReference>
<dbReference type="AlphaFoldDB" id="A0A8C3SWA3"/>
<feature type="region of interest" description="Disordered" evidence="11">
    <location>
        <begin position="1"/>
        <end position="23"/>
    </location>
</feature>
<dbReference type="PANTHER" id="PTHR46833">
    <property type="entry name" value="TELOMERIC REPEAT-BINDING FACTOR 2 TERF2"/>
    <property type="match status" value="1"/>
</dbReference>
<dbReference type="InterPro" id="IPR030657">
    <property type="entry name" value="TERF2"/>
</dbReference>
<keyword evidence="9 10" id="KW-0131">Cell cycle</keyword>
<keyword evidence="3" id="KW-1017">Isopeptide bond</keyword>
<dbReference type="CDD" id="cd11654">
    <property type="entry name" value="TRF2_RBM"/>
    <property type="match status" value="1"/>
</dbReference>
<dbReference type="GO" id="GO:0032208">
    <property type="term" value="P:negative regulation of telomere maintenance via recombination"/>
    <property type="evidence" value="ECO:0007669"/>
    <property type="project" value="TreeGrafter"/>
</dbReference>
<dbReference type="InterPro" id="IPR013867">
    <property type="entry name" value="Telomere_rpt-bd_fac_dimer_dom"/>
</dbReference>
<keyword evidence="2" id="KW-0158">Chromosome</keyword>
<dbReference type="Pfam" id="PF08558">
    <property type="entry name" value="TRF"/>
    <property type="match status" value="1"/>
</dbReference>
<evidence type="ECO:0000256" key="1">
    <source>
        <dbReference type="ARBA" id="ARBA00004574"/>
    </source>
</evidence>
<evidence type="ECO:0000256" key="11">
    <source>
        <dbReference type="SAM" id="MobiDB-lite"/>
    </source>
</evidence>
<comment type="subcellular location">
    <subcellularLocation>
        <location evidence="1">Chromosome</location>
        <location evidence="1">Telomere</location>
    </subcellularLocation>
    <subcellularLocation>
        <location evidence="10">Nucleus</location>
    </subcellularLocation>
</comment>
<feature type="domain" description="HTH myb-type" evidence="13">
    <location>
        <begin position="405"/>
        <end position="456"/>
    </location>
</feature>
<dbReference type="InterPro" id="IPR017357">
    <property type="entry name" value="TERF1/2"/>
</dbReference>
<keyword evidence="4" id="KW-0597">Phosphoprotein</keyword>
<keyword evidence="15" id="KW-1185">Reference proteome</keyword>
<evidence type="ECO:0000313" key="15">
    <source>
        <dbReference type="Proteomes" id="UP000694403"/>
    </source>
</evidence>
<dbReference type="PANTHER" id="PTHR46833:SF1">
    <property type="entry name" value="TELOMERIC REPEAT-BINDING FACTOR 2"/>
    <property type="match status" value="1"/>
</dbReference>
<evidence type="ECO:0000256" key="4">
    <source>
        <dbReference type="ARBA" id="ARBA00022553"/>
    </source>
</evidence>
<evidence type="ECO:0000256" key="3">
    <source>
        <dbReference type="ARBA" id="ARBA00022499"/>
    </source>
</evidence>
<organism evidence="14 15">
    <name type="scientific">Chelydra serpentina</name>
    <name type="common">Snapping turtle</name>
    <name type="synonym">Testudo serpentina</name>
    <dbReference type="NCBI Taxonomy" id="8475"/>
    <lineage>
        <taxon>Eukaryota</taxon>
        <taxon>Metazoa</taxon>
        <taxon>Chordata</taxon>
        <taxon>Craniata</taxon>
        <taxon>Vertebrata</taxon>
        <taxon>Euteleostomi</taxon>
        <taxon>Archelosauria</taxon>
        <taxon>Testudinata</taxon>
        <taxon>Testudines</taxon>
        <taxon>Cryptodira</taxon>
        <taxon>Durocryptodira</taxon>
        <taxon>Americhelydia</taxon>
        <taxon>Chelydroidea</taxon>
        <taxon>Chelydridae</taxon>
        <taxon>Chelydra</taxon>
    </lineage>
</organism>
<evidence type="ECO:0000256" key="5">
    <source>
        <dbReference type="ARBA" id="ARBA00022843"/>
    </source>
</evidence>
<dbReference type="Pfam" id="PF16772">
    <property type="entry name" value="TERF2_RBM"/>
    <property type="match status" value="1"/>
</dbReference>
<dbReference type="GO" id="GO:0031848">
    <property type="term" value="P:protection from non-homologous end joining at telomere"/>
    <property type="evidence" value="ECO:0007669"/>
    <property type="project" value="InterPro"/>
</dbReference>
<dbReference type="InterPro" id="IPR036507">
    <property type="entry name" value="Telomere_rpt-bd_fac_dimer_sf"/>
</dbReference>
<dbReference type="SUPFAM" id="SSF46689">
    <property type="entry name" value="Homeodomain-like"/>
    <property type="match status" value="1"/>
</dbReference>
<dbReference type="InterPro" id="IPR017930">
    <property type="entry name" value="Myb_dom"/>
</dbReference>
<dbReference type="Ensembl" id="ENSCSRT00000021228.1">
    <property type="protein sequence ID" value="ENSCSRP00000020325.1"/>
    <property type="gene ID" value="ENSCSRG00000015444.1"/>
</dbReference>
<reference evidence="14" key="1">
    <citation type="submission" date="2025-08" db="UniProtKB">
        <authorList>
            <consortium name="Ensembl"/>
        </authorList>
    </citation>
    <scope>IDENTIFICATION</scope>
</reference>
<dbReference type="GO" id="GO:0005654">
    <property type="term" value="C:nucleoplasm"/>
    <property type="evidence" value="ECO:0007669"/>
    <property type="project" value="UniProtKB-ARBA"/>
</dbReference>
<evidence type="ECO:0000313" key="14">
    <source>
        <dbReference type="Ensembl" id="ENSCSRP00000020325.1"/>
    </source>
</evidence>
<dbReference type="GO" id="GO:0031627">
    <property type="term" value="P:telomeric loop formation"/>
    <property type="evidence" value="ECO:0007669"/>
    <property type="project" value="TreeGrafter"/>
</dbReference>
<dbReference type="GO" id="GO:0098505">
    <property type="term" value="F:G-rich strand telomeric DNA binding"/>
    <property type="evidence" value="ECO:0007669"/>
    <property type="project" value="TreeGrafter"/>
</dbReference>
<dbReference type="PROSITE" id="PS50090">
    <property type="entry name" value="MYB_LIKE"/>
    <property type="match status" value="1"/>
</dbReference>
<dbReference type="InterPro" id="IPR009057">
    <property type="entry name" value="Homeodomain-like_sf"/>
</dbReference>
<evidence type="ECO:0000256" key="10">
    <source>
        <dbReference type="PIRNR" id="PIRNR038016"/>
    </source>
</evidence>
<evidence type="ECO:0000256" key="6">
    <source>
        <dbReference type="ARBA" id="ARBA00022895"/>
    </source>
</evidence>
<dbReference type="GO" id="GO:0070198">
    <property type="term" value="P:protein localization to chromosome, telomeric region"/>
    <property type="evidence" value="ECO:0007669"/>
    <property type="project" value="TreeGrafter"/>
</dbReference>
<dbReference type="FunFam" id="1.10.10.60:FF:000129">
    <property type="entry name" value="Telomeric repeat-binding factor 2"/>
    <property type="match status" value="1"/>
</dbReference>
<keyword evidence="5" id="KW-0832">Ubl conjugation</keyword>
<dbReference type="GO" id="GO:0061820">
    <property type="term" value="P:telomeric D-loop disassembly"/>
    <property type="evidence" value="ECO:0007669"/>
    <property type="project" value="TreeGrafter"/>
</dbReference>
<keyword evidence="6 10" id="KW-0779">Telomere</keyword>
<evidence type="ECO:0000259" key="13">
    <source>
        <dbReference type="PROSITE" id="PS51294"/>
    </source>
</evidence>
<dbReference type="Proteomes" id="UP000694403">
    <property type="component" value="Unplaced"/>
</dbReference>
<accession>A0A8C3SWA3</accession>
<comment type="subunit">
    <text evidence="10">Homodimer.</text>
</comment>
<evidence type="ECO:0000256" key="8">
    <source>
        <dbReference type="ARBA" id="ARBA00023242"/>
    </source>
</evidence>
<keyword evidence="7 10" id="KW-0238">DNA-binding</keyword>
<feature type="region of interest" description="Disordered" evidence="11">
    <location>
        <begin position="282"/>
        <end position="318"/>
    </location>
</feature>
<proteinExistence type="predicted"/>
<reference evidence="14" key="2">
    <citation type="submission" date="2025-09" db="UniProtKB">
        <authorList>
            <consortium name="Ensembl"/>
        </authorList>
    </citation>
    <scope>IDENTIFICATION</scope>
</reference>
<evidence type="ECO:0000256" key="7">
    <source>
        <dbReference type="ARBA" id="ARBA00023125"/>
    </source>
</evidence>